<evidence type="ECO:0000313" key="2">
    <source>
        <dbReference type="EMBL" id="GBO33481.1"/>
    </source>
</evidence>
<proteinExistence type="predicted"/>
<keyword evidence="1" id="KW-0472">Membrane</keyword>
<keyword evidence="3" id="KW-1185">Reference proteome</keyword>
<protein>
    <submittedName>
        <fullName evidence="2">Uncharacterized protein</fullName>
    </submittedName>
</protein>
<keyword evidence="1" id="KW-0812">Transmembrane</keyword>
<reference evidence="2 3" key="1">
    <citation type="journal article" date="2019" name="Sci. Rep.">
        <title>Orb-weaving spider Araneus ventricosus genome elucidates the spidroin gene catalogue.</title>
        <authorList>
            <person name="Kono N."/>
            <person name="Nakamura H."/>
            <person name="Ohtoshi R."/>
            <person name="Moran D.A.P."/>
            <person name="Shinohara A."/>
            <person name="Yoshida Y."/>
            <person name="Fujiwara M."/>
            <person name="Mori M."/>
            <person name="Tomita M."/>
            <person name="Arakawa K."/>
        </authorList>
    </citation>
    <scope>NUCLEOTIDE SEQUENCE [LARGE SCALE GENOMIC DNA]</scope>
</reference>
<feature type="transmembrane region" description="Helical" evidence="1">
    <location>
        <begin position="58"/>
        <end position="79"/>
    </location>
</feature>
<organism evidence="2 3">
    <name type="scientific">Araneus ventricosus</name>
    <name type="common">Orbweaver spider</name>
    <name type="synonym">Epeira ventricosa</name>
    <dbReference type="NCBI Taxonomy" id="182803"/>
    <lineage>
        <taxon>Eukaryota</taxon>
        <taxon>Metazoa</taxon>
        <taxon>Ecdysozoa</taxon>
        <taxon>Arthropoda</taxon>
        <taxon>Chelicerata</taxon>
        <taxon>Arachnida</taxon>
        <taxon>Araneae</taxon>
        <taxon>Araneomorphae</taxon>
        <taxon>Entelegynae</taxon>
        <taxon>Araneoidea</taxon>
        <taxon>Araneidae</taxon>
        <taxon>Araneus</taxon>
    </lineage>
</organism>
<sequence>MAVAALKRELSKRLGFKPNILVALAAFWVNFCLLGVLRSNAVIYRALVDVFHVKREDAAWPSGIFGFFMCVTGQFVFVLRKMRFISDERFCIFNN</sequence>
<evidence type="ECO:0000256" key="1">
    <source>
        <dbReference type="SAM" id="Phobius"/>
    </source>
</evidence>
<accession>A0A4Y2W9B0</accession>
<dbReference type="Proteomes" id="UP000499080">
    <property type="component" value="Unassembled WGS sequence"/>
</dbReference>
<dbReference type="EMBL" id="BGPR01057064">
    <property type="protein sequence ID" value="GBO33481.1"/>
    <property type="molecule type" value="Genomic_DNA"/>
</dbReference>
<comment type="caution">
    <text evidence="2">The sequence shown here is derived from an EMBL/GenBank/DDBJ whole genome shotgun (WGS) entry which is preliminary data.</text>
</comment>
<dbReference type="OrthoDB" id="6499973at2759"/>
<evidence type="ECO:0000313" key="3">
    <source>
        <dbReference type="Proteomes" id="UP000499080"/>
    </source>
</evidence>
<dbReference type="AlphaFoldDB" id="A0A4Y2W9B0"/>
<feature type="transmembrane region" description="Helical" evidence="1">
    <location>
        <begin position="20"/>
        <end position="38"/>
    </location>
</feature>
<gene>
    <name evidence="2" type="ORF">AVEN_12205_1</name>
</gene>
<keyword evidence="1" id="KW-1133">Transmembrane helix</keyword>
<name>A0A4Y2W9B0_ARAVE</name>